<dbReference type="InterPro" id="IPR006599">
    <property type="entry name" value="CARP_motif"/>
</dbReference>
<dbReference type="AlphaFoldDB" id="A0A978UCC5"/>
<dbReference type="Pfam" id="PF07986">
    <property type="entry name" value="TBCC"/>
    <property type="match status" value="1"/>
</dbReference>
<dbReference type="Gene3D" id="2.160.20.70">
    <property type="match status" value="1"/>
</dbReference>
<evidence type="ECO:0000256" key="1">
    <source>
        <dbReference type="ARBA" id="ARBA00004300"/>
    </source>
</evidence>
<accession>A0A978UCC5</accession>
<sequence>MNDPIEPSTSNTPLKDSASLIHPRREPFEHGLLPIPKLIFTDPTQTLIPLKQKLIEHSPSQRLGSVAISEALQISIDHARLVLDTIASILHSENDPLIRAKHEEVDSVGVDVHDLVLFLYIQSYKRLLPRTHKDAAAVADVWPSTSAFDGYLSALSPLQLVRSNSRRLMPSPADEEAHQLSYLQKHLANILSLLAEPVEGEGEESLVLTMDRFEHLGFLIQFGDKGSEGSSLSQFAPFFANSDPDMPAVAVPAAQVHEWILQNIAYTLENISERNSPKDNGLPNSSDQDVAMTDACTSSIKASPSARGPSFIEGISKTSLVKQASDFKGSSVKVLNCHDSVIYVLAPLRYATVYGCSDATIVLGAVGKAVRVEHCERVHVIIAAKRVCIANCRECVFFLGVNQRPLMVGDNHKLQVAPYNTFYSQLEEHMTEVGIEATVNRWDEPLALGMVDPHDSLSHPAGVSDVQAESATCLDADQFTNFLIPNWFGGESPGSTKVNPFPLPDAYLASRNRNEKNLGEIKQLLKEAPLEENRKRELSSALHVYFKDWLYGNDLLICFCSYK</sequence>
<evidence type="ECO:0000256" key="6">
    <source>
        <dbReference type="ARBA" id="ARBA00023212"/>
    </source>
</evidence>
<protein>
    <recommendedName>
        <fullName evidence="4">TBCC domain-containing protein 1</fullName>
    </recommendedName>
</protein>
<gene>
    <name evidence="9" type="ORF">FEM48_Zijuj12G0088800</name>
</gene>
<dbReference type="Proteomes" id="UP000813462">
    <property type="component" value="Unassembled WGS sequence"/>
</dbReference>
<dbReference type="InterPro" id="IPR017901">
    <property type="entry name" value="C-CAP_CF_C-like"/>
</dbReference>
<comment type="similarity">
    <text evidence="3">Belongs to the TBCC family.</text>
</comment>
<evidence type="ECO:0000313" key="10">
    <source>
        <dbReference type="Proteomes" id="UP000813462"/>
    </source>
</evidence>
<dbReference type="InterPro" id="IPR012945">
    <property type="entry name" value="Tubulin-bd_cofactor_C_dom"/>
</dbReference>
<evidence type="ECO:0000256" key="3">
    <source>
        <dbReference type="ARBA" id="ARBA00008848"/>
    </source>
</evidence>
<evidence type="ECO:0000259" key="8">
    <source>
        <dbReference type="PROSITE" id="PS51329"/>
    </source>
</evidence>
<dbReference type="PANTHER" id="PTHR16052">
    <property type="entry name" value="TBCC DOMAIN-CONTAINING PROTEIN 1"/>
    <property type="match status" value="1"/>
</dbReference>
<comment type="caution">
    <text evidence="9">The sequence shown here is derived from an EMBL/GenBank/DDBJ whole genome shotgun (WGS) entry which is preliminary data.</text>
</comment>
<dbReference type="SMART" id="SM00673">
    <property type="entry name" value="CARP"/>
    <property type="match status" value="2"/>
</dbReference>
<dbReference type="InterPro" id="IPR016098">
    <property type="entry name" value="CAP/MinC_C"/>
</dbReference>
<evidence type="ECO:0000256" key="5">
    <source>
        <dbReference type="ARBA" id="ARBA00022490"/>
    </source>
</evidence>
<keyword evidence="6" id="KW-0206">Cytoskeleton</keyword>
<dbReference type="EMBL" id="JAEACU010000012">
    <property type="protein sequence ID" value="KAH7512418.1"/>
    <property type="molecule type" value="Genomic_DNA"/>
</dbReference>
<dbReference type="PANTHER" id="PTHR16052:SF0">
    <property type="entry name" value="TBCC DOMAIN-CONTAINING PROTEIN 1"/>
    <property type="match status" value="1"/>
</dbReference>
<evidence type="ECO:0000313" key="9">
    <source>
        <dbReference type="EMBL" id="KAH7512418.1"/>
    </source>
</evidence>
<evidence type="ECO:0000256" key="7">
    <source>
        <dbReference type="SAM" id="MobiDB-lite"/>
    </source>
</evidence>
<organism evidence="9 10">
    <name type="scientific">Ziziphus jujuba var. spinosa</name>
    <dbReference type="NCBI Taxonomy" id="714518"/>
    <lineage>
        <taxon>Eukaryota</taxon>
        <taxon>Viridiplantae</taxon>
        <taxon>Streptophyta</taxon>
        <taxon>Embryophyta</taxon>
        <taxon>Tracheophyta</taxon>
        <taxon>Spermatophyta</taxon>
        <taxon>Magnoliopsida</taxon>
        <taxon>eudicotyledons</taxon>
        <taxon>Gunneridae</taxon>
        <taxon>Pentapetalae</taxon>
        <taxon>rosids</taxon>
        <taxon>fabids</taxon>
        <taxon>Rosales</taxon>
        <taxon>Rhamnaceae</taxon>
        <taxon>Paliureae</taxon>
        <taxon>Ziziphus</taxon>
    </lineage>
</organism>
<evidence type="ECO:0000256" key="2">
    <source>
        <dbReference type="ARBA" id="ARBA00004647"/>
    </source>
</evidence>
<dbReference type="PROSITE" id="PS51329">
    <property type="entry name" value="C_CAP_COFACTOR_C"/>
    <property type="match status" value="1"/>
</dbReference>
<name>A0A978UCC5_ZIZJJ</name>
<dbReference type="InterPro" id="IPR039589">
    <property type="entry name" value="TBCC1"/>
</dbReference>
<feature type="domain" description="C-CAP/cofactor C-like" evidence="8">
    <location>
        <begin position="304"/>
        <end position="435"/>
    </location>
</feature>
<dbReference type="GO" id="GO:0000922">
    <property type="term" value="C:spindle pole"/>
    <property type="evidence" value="ECO:0007669"/>
    <property type="project" value="UniProtKB-SubCell"/>
</dbReference>
<evidence type="ECO:0000256" key="4">
    <source>
        <dbReference type="ARBA" id="ARBA00017559"/>
    </source>
</evidence>
<comment type="subcellular location">
    <subcellularLocation>
        <location evidence="1">Cytoplasm</location>
        <location evidence="1">Cytoskeleton</location>
        <location evidence="1">Microtubule organizing center</location>
        <location evidence="1">Centrosome</location>
    </subcellularLocation>
    <subcellularLocation>
        <location evidence="2">Cytoplasm</location>
        <location evidence="2">Cytoskeleton</location>
        <location evidence="2">Spindle pole</location>
    </subcellularLocation>
</comment>
<proteinExistence type="inferred from homology"/>
<feature type="region of interest" description="Disordered" evidence="7">
    <location>
        <begin position="1"/>
        <end position="20"/>
    </location>
</feature>
<keyword evidence="5" id="KW-0963">Cytoplasm</keyword>
<reference evidence="9" key="1">
    <citation type="journal article" date="2021" name="Front. Plant Sci.">
        <title>Chromosome-Scale Genome Assembly for Chinese Sour Jujube and Insights Into Its Genome Evolution and Domestication Signature.</title>
        <authorList>
            <person name="Shen L.-Y."/>
            <person name="Luo H."/>
            <person name="Wang X.-L."/>
            <person name="Wang X.-M."/>
            <person name="Qiu X.-J."/>
            <person name="Liu H."/>
            <person name="Zhou S.-S."/>
            <person name="Jia K.-H."/>
            <person name="Nie S."/>
            <person name="Bao Y.-T."/>
            <person name="Zhang R.-G."/>
            <person name="Yun Q.-Z."/>
            <person name="Chai Y.-H."/>
            <person name="Lu J.-Y."/>
            <person name="Li Y."/>
            <person name="Zhao S.-W."/>
            <person name="Mao J.-F."/>
            <person name="Jia S.-G."/>
            <person name="Mao Y.-M."/>
        </authorList>
    </citation>
    <scope>NUCLEOTIDE SEQUENCE</scope>
    <source>
        <strain evidence="9">AT0</strain>
        <tissue evidence="9">Leaf</tissue>
    </source>
</reference>